<keyword evidence="5 7" id="KW-1133">Transmembrane helix</keyword>
<feature type="transmembrane region" description="Helical" evidence="7">
    <location>
        <begin position="292"/>
        <end position="316"/>
    </location>
</feature>
<feature type="transmembrane region" description="Helical" evidence="7">
    <location>
        <begin position="60"/>
        <end position="83"/>
    </location>
</feature>
<feature type="transmembrane region" description="Helical" evidence="7">
    <location>
        <begin position="169"/>
        <end position="190"/>
    </location>
</feature>
<accession>A0ABT6AR60</accession>
<keyword evidence="9" id="KW-1185">Reference proteome</keyword>
<evidence type="ECO:0000313" key="8">
    <source>
        <dbReference type="EMBL" id="MDF3835083.1"/>
    </source>
</evidence>
<evidence type="ECO:0000256" key="7">
    <source>
        <dbReference type="SAM" id="Phobius"/>
    </source>
</evidence>
<dbReference type="PANTHER" id="PTHR43549:SF3">
    <property type="entry name" value="MULTIDRUG RESISTANCE PROTEIN YPNP-RELATED"/>
    <property type="match status" value="1"/>
</dbReference>
<dbReference type="EMBL" id="JARJLM010000325">
    <property type="protein sequence ID" value="MDF3835083.1"/>
    <property type="molecule type" value="Genomic_DNA"/>
</dbReference>
<dbReference type="InterPro" id="IPR002528">
    <property type="entry name" value="MATE_fam"/>
</dbReference>
<keyword evidence="6 7" id="KW-0472">Membrane</keyword>
<dbReference type="Pfam" id="PF01554">
    <property type="entry name" value="MatE"/>
    <property type="match status" value="2"/>
</dbReference>
<dbReference type="InterPro" id="IPR052031">
    <property type="entry name" value="Membrane_Transporter-Flippase"/>
</dbReference>
<feature type="transmembrane region" description="Helical" evidence="7">
    <location>
        <begin position="424"/>
        <end position="444"/>
    </location>
</feature>
<evidence type="ECO:0000313" key="9">
    <source>
        <dbReference type="Proteomes" id="UP001216674"/>
    </source>
</evidence>
<feature type="transmembrane region" description="Helical" evidence="7">
    <location>
        <begin position="137"/>
        <end position="157"/>
    </location>
</feature>
<dbReference type="NCBIfam" id="TIGR00797">
    <property type="entry name" value="matE"/>
    <property type="match status" value="1"/>
</dbReference>
<comment type="caution">
    <text evidence="8">The sequence shown here is derived from an EMBL/GenBank/DDBJ whole genome shotgun (WGS) entry which is preliminary data.</text>
</comment>
<feature type="transmembrane region" description="Helical" evidence="7">
    <location>
        <begin position="242"/>
        <end position="272"/>
    </location>
</feature>
<feature type="transmembrane region" description="Helical" evidence="7">
    <location>
        <begin position="393"/>
        <end position="412"/>
    </location>
</feature>
<name>A0ABT6AR60_9BURK</name>
<keyword evidence="4 7" id="KW-0812">Transmembrane</keyword>
<dbReference type="InterPro" id="IPR048279">
    <property type="entry name" value="MdtK-like"/>
</dbReference>
<gene>
    <name evidence="8" type="ORF">P3W85_19270</name>
</gene>
<evidence type="ECO:0000256" key="1">
    <source>
        <dbReference type="ARBA" id="ARBA00004429"/>
    </source>
</evidence>
<evidence type="ECO:0000256" key="4">
    <source>
        <dbReference type="ARBA" id="ARBA00022692"/>
    </source>
</evidence>
<dbReference type="Proteomes" id="UP001216674">
    <property type="component" value="Unassembled WGS sequence"/>
</dbReference>
<protein>
    <submittedName>
        <fullName evidence="8">MATE family efflux transporter</fullName>
    </submittedName>
</protein>
<reference evidence="8 9" key="1">
    <citation type="submission" date="2023-03" db="EMBL/GenBank/DDBJ databases">
        <title>Draft assemblies of triclosan tolerant bacteria isolated from returned activated sludge.</title>
        <authorList>
            <person name="Van Hamelsveld S."/>
        </authorList>
    </citation>
    <scope>NUCLEOTIDE SEQUENCE [LARGE SCALE GENOMIC DNA]</scope>
    <source>
        <strain evidence="8 9">GW210010_S58</strain>
    </source>
</reference>
<feature type="transmembrane region" description="Helical" evidence="7">
    <location>
        <begin position="366"/>
        <end position="386"/>
    </location>
</feature>
<dbReference type="CDD" id="cd13138">
    <property type="entry name" value="MATE_yoeA_like"/>
    <property type="match status" value="1"/>
</dbReference>
<feature type="transmembrane region" description="Helical" evidence="7">
    <location>
        <begin position="95"/>
        <end position="117"/>
    </location>
</feature>
<evidence type="ECO:0000256" key="2">
    <source>
        <dbReference type="ARBA" id="ARBA00022448"/>
    </source>
</evidence>
<dbReference type="PIRSF" id="PIRSF006603">
    <property type="entry name" value="DinF"/>
    <property type="match status" value="1"/>
</dbReference>
<dbReference type="RefSeq" id="WP_051078358.1">
    <property type="nucleotide sequence ID" value="NZ_JARJLM010000325.1"/>
</dbReference>
<feature type="transmembrane region" description="Helical" evidence="7">
    <location>
        <begin position="196"/>
        <end position="221"/>
    </location>
</feature>
<evidence type="ECO:0000256" key="5">
    <source>
        <dbReference type="ARBA" id="ARBA00022989"/>
    </source>
</evidence>
<dbReference type="PANTHER" id="PTHR43549">
    <property type="entry name" value="MULTIDRUG RESISTANCE PROTEIN YPNP-RELATED"/>
    <property type="match status" value="1"/>
</dbReference>
<evidence type="ECO:0000256" key="6">
    <source>
        <dbReference type="ARBA" id="ARBA00023136"/>
    </source>
</evidence>
<sequence length="510" mass="54435">MPTKSKAQLTTGPIGRTLLLFSLPVLGSNILQSLNASVNSVWVGHFLGEAALTATSNANIILFFLLGVVFGISMANTIMIGQAVGARDLAEARRVVGTSTTFFVLLSVLAAALGYAFTPDILAAMDTPADARPLAISYLRIIFLALPFMYFYNFVMMTLRGAGDSRTPFYFMLLSVGLDVVLNPLLIFGIGPFPKLGIAGSALSTLIAQLTSLAAMLALLYRRRHFLALRRHQRAYLWPDLGILRALVAKGLPMGLQMVVISSSAIVMMSLVNRHGSQTTAAYGVASQLWTYVQMPALAVGASVSSMVAQNVGAGLWDRVARITRAGLLFNLLMTGALVGLIYLFNRHSLGLFLPADGIAIGIAQQINAIVLWSFILFGFTIVLFGTVRATGAVMAPLVILFVSMWLVRLPFASMLSRSIGADAIWWSFPVGSVVSVTLAVAYYRFGNWRASHILPVEPVPGTEPEYAAQAPDTSMGTPCEDALATAGAGDAMAVPAAQLPRRASDQVAD</sequence>
<evidence type="ECO:0000256" key="3">
    <source>
        <dbReference type="ARBA" id="ARBA00022475"/>
    </source>
</evidence>
<keyword evidence="2" id="KW-0813">Transport</keyword>
<feature type="transmembrane region" description="Helical" evidence="7">
    <location>
        <begin position="328"/>
        <end position="346"/>
    </location>
</feature>
<keyword evidence="3" id="KW-1003">Cell membrane</keyword>
<comment type="subcellular location">
    <subcellularLocation>
        <location evidence="1">Cell inner membrane</location>
        <topology evidence="1">Multi-pass membrane protein</topology>
    </subcellularLocation>
</comment>
<proteinExistence type="predicted"/>
<organism evidence="8 9">
    <name type="scientific">Cupriavidus basilensis</name>
    <dbReference type="NCBI Taxonomy" id="68895"/>
    <lineage>
        <taxon>Bacteria</taxon>
        <taxon>Pseudomonadati</taxon>
        <taxon>Pseudomonadota</taxon>
        <taxon>Betaproteobacteria</taxon>
        <taxon>Burkholderiales</taxon>
        <taxon>Burkholderiaceae</taxon>
        <taxon>Cupriavidus</taxon>
    </lineage>
</organism>